<accession>A0ABR8QY90</accession>
<feature type="transmembrane region" description="Helical" evidence="2">
    <location>
        <begin position="348"/>
        <end position="371"/>
    </location>
</feature>
<dbReference type="InterPro" id="IPR036259">
    <property type="entry name" value="MFS_trans_sf"/>
</dbReference>
<keyword evidence="4" id="KW-1185">Reference proteome</keyword>
<dbReference type="SUPFAM" id="SSF103473">
    <property type="entry name" value="MFS general substrate transporter"/>
    <property type="match status" value="1"/>
</dbReference>
<evidence type="ECO:0000256" key="2">
    <source>
        <dbReference type="SAM" id="Phobius"/>
    </source>
</evidence>
<organism evidence="3 4">
    <name type="scientific">Brevundimonas guildfordensis</name>
    <dbReference type="NCBI Taxonomy" id="2762241"/>
    <lineage>
        <taxon>Bacteria</taxon>
        <taxon>Pseudomonadati</taxon>
        <taxon>Pseudomonadota</taxon>
        <taxon>Alphaproteobacteria</taxon>
        <taxon>Caulobacterales</taxon>
        <taxon>Caulobacteraceae</taxon>
        <taxon>Brevundimonas</taxon>
    </lineage>
</organism>
<evidence type="ECO:0000256" key="1">
    <source>
        <dbReference type="ARBA" id="ARBA00009617"/>
    </source>
</evidence>
<keyword evidence="2" id="KW-0812">Transmembrane</keyword>
<dbReference type="RefSeq" id="WP_191742845.1">
    <property type="nucleotide sequence ID" value="NZ_JACSQU010000001.1"/>
</dbReference>
<feature type="transmembrane region" description="Helical" evidence="2">
    <location>
        <begin position="24"/>
        <end position="48"/>
    </location>
</feature>
<gene>
    <name evidence="3" type="ORF">H9656_03385</name>
</gene>
<dbReference type="EMBL" id="JACSQU010000001">
    <property type="protein sequence ID" value="MBD7940422.1"/>
    <property type="molecule type" value="Genomic_DNA"/>
</dbReference>
<keyword evidence="2" id="KW-0472">Membrane</keyword>
<feature type="transmembrane region" description="Helical" evidence="2">
    <location>
        <begin position="442"/>
        <end position="464"/>
    </location>
</feature>
<reference evidence="3 4" key="1">
    <citation type="submission" date="2020-08" db="EMBL/GenBank/DDBJ databases">
        <title>A Genomic Blueprint of the Chicken Gut Microbiome.</title>
        <authorList>
            <person name="Gilroy R."/>
            <person name="Ravi A."/>
            <person name="Getino M."/>
            <person name="Pursley I."/>
            <person name="Horton D.L."/>
            <person name="Alikhan N.-F."/>
            <person name="Baker D."/>
            <person name="Gharbi K."/>
            <person name="Hall N."/>
            <person name="Watson M."/>
            <person name="Adriaenssens E.M."/>
            <person name="Foster-Nyarko E."/>
            <person name="Jarju S."/>
            <person name="Secka A."/>
            <person name="Antonio M."/>
            <person name="Oren A."/>
            <person name="Chaudhuri R."/>
            <person name="La Ragione R.M."/>
            <person name="Hildebrand F."/>
            <person name="Pallen M.J."/>
        </authorList>
    </citation>
    <scope>NUCLEOTIDE SEQUENCE [LARGE SCALE GENOMIC DNA]</scope>
    <source>
        <strain evidence="3 4">Sa3CVA3</strain>
    </source>
</reference>
<dbReference type="Proteomes" id="UP000638918">
    <property type="component" value="Unassembled WGS sequence"/>
</dbReference>
<dbReference type="PANTHER" id="PTHR11328">
    <property type="entry name" value="MAJOR FACILITATOR SUPERFAMILY DOMAIN-CONTAINING PROTEIN"/>
    <property type="match status" value="1"/>
</dbReference>
<feature type="transmembrane region" description="Helical" evidence="2">
    <location>
        <begin position="392"/>
        <end position="422"/>
    </location>
</feature>
<feature type="transmembrane region" description="Helical" evidence="2">
    <location>
        <begin position="317"/>
        <end position="336"/>
    </location>
</feature>
<protein>
    <submittedName>
        <fullName evidence="3">MFS transporter</fullName>
    </submittedName>
</protein>
<dbReference type="Pfam" id="PF13347">
    <property type="entry name" value="MFS_2"/>
    <property type="match status" value="1"/>
</dbReference>
<feature type="transmembrane region" description="Helical" evidence="2">
    <location>
        <begin position="199"/>
        <end position="219"/>
    </location>
</feature>
<name>A0ABR8QY90_9CAUL</name>
<dbReference type="Gene3D" id="1.20.1250.20">
    <property type="entry name" value="MFS general substrate transporter like domains"/>
    <property type="match status" value="1"/>
</dbReference>
<feature type="transmembrane region" description="Helical" evidence="2">
    <location>
        <begin position="92"/>
        <end position="110"/>
    </location>
</feature>
<comment type="similarity">
    <text evidence="1">Belongs to the sodium:galactoside symporter (TC 2.A.2) family.</text>
</comment>
<comment type="caution">
    <text evidence="3">The sequence shown here is derived from an EMBL/GenBank/DDBJ whole genome shotgun (WGS) entry which is preliminary data.</text>
</comment>
<dbReference type="PANTHER" id="PTHR11328:SF24">
    <property type="entry name" value="MAJOR FACILITATOR SUPERFAMILY (MFS) PROFILE DOMAIN-CONTAINING PROTEIN"/>
    <property type="match status" value="1"/>
</dbReference>
<feature type="transmembrane region" description="Helical" evidence="2">
    <location>
        <begin position="288"/>
        <end position="310"/>
    </location>
</feature>
<keyword evidence="2" id="KW-1133">Transmembrane helix</keyword>
<feature type="transmembrane region" description="Helical" evidence="2">
    <location>
        <begin position="122"/>
        <end position="146"/>
    </location>
</feature>
<evidence type="ECO:0000313" key="4">
    <source>
        <dbReference type="Proteomes" id="UP000638918"/>
    </source>
</evidence>
<sequence>MSHPSSPATGAALRSQPLTRVFKLTYGSGALADGIVVAGFGFFLLFFLTAVCGMSGTMAGLAKMIALLVDGVADPAIGLASDRLKSRYGRRVPFMALGLIPFVLSFGLLFSMPESLTGAAQFIYATVCLVVLRVSLSGFVLPYTAVGAEVTDNHTERASIVAYRLSFQNAGILLGVVLGLGVFMSGATGMLERENYVPFGWTCAFAMFLAGMIAIRSVWSVQPRLHGPEESKENLLLGFFREMKELKRNRSFMLLFGTVLLYFLAYSTHSSLALHSSRYFWGLDTTAIQMILLSACLGPVLGAPLSTLILRRMEKRTLSLIAYFAIAILLFWPPLYQVLSPVKLTPDAAAIVLLINGMLMGTAIMVGGVGFQSMMADTADEHEYLFGVRREGLFFSGLTLAFKAASGVGGLIAGVALDLIRFPTDIASRPDLVIPSEVLTKLALASGPLPALIAFLAPLFLFGYRLTRKRHAEIIAALDARKAGAE</sequence>
<proteinExistence type="inferred from homology"/>
<evidence type="ECO:0000313" key="3">
    <source>
        <dbReference type="EMBL" id="MBD7940422.1"/>
    </source>
</evidence>
<feature type="transmembrane region" description="Helical" evidence="2">
    <location>
        <begin position="167"/>
        <end position="187"/>
    </location>
</feature>
<feature type="transmembrane region" description="Helical" evidence="2">
    <location>
        <begin position="251"/>
        <end position="268"/>
    </location>
</feature>
<dbReference type="InterPro" id="IPR039672">
    <property type="entry name" value="MFS_2"/>
</dbReference>